<evidence type="ECO:0000313" key="2">
    <source>
        <dbReference type="EMBL" id="CAA9230539.1"/>
    </source>
</evidence>
<organism evidence="2">
    <name type="scientific">uncultured Acidimicrobiales bacterium</name>
    <dbReference type="NCBI Taxonomy" id="310071"/>
    <lineage>
        <taxon>Bacteria</taxon>
        <taxon>Bacillati</taxon>
        <taxon>Actinomycetota</taxon>
        <taxon>Acidimicrobiia</taxon>
        <taxon>Acidimicrobiales</taxon>
        <taxon>environmental samples</taxon>
    </lineage>
</organism>
<gene>
    <name evidence="2" type="ORF">AVDCRST_MAG50-1151</name>
</gene>
<dbReference type="InterPro" id="IPR001680">
    <property type="entry name" value="WD40_rpt"/>
</dbReference>
<dbReference type="SMART" id="SM00320">
    <property type="entry name" value="WD40"/>
    <property type="match status" value="1"/>
</dbReference>
<reference evidence="2" key="1">
    <citation type="submission" date="2020-02" db="EMBL/GenBank/DDBJ databases">
        <authorList>
            <person name="Meier V. D."/>
        </authorList>
    </citation>
    <scope>NUCLEOTIDE SEQUENCE</scope>
    <source>
        <strain evidence="2">AVDCRST_MAG50</strain>
    </source>
</reference>
<dbReference type="Gene3D" id="2.130.10.10">
    <property type="entry name" value="YVTN repeat-like/Quinoprotein amine dehydrogenase"/>
    <property type="match status" value="1"/>
</dbReference>
<keyword evidence="1" id="KW-0853">WD repeat</keyword>
<name>A0A6J4HQB5_9ACTN</name>
<dbReference type="InterPro" id="IPR015943">
    <property type="entry name" value="WD40/YVTN_repeat-like_dom_sf"/>
</dbReference>
<sequence>MALAVESSWDGRYDDRLVALPDGRWASATDRALTRWDVDGPGDPVVVDEPRRGPLVWLPAVDQLAWGPALADGSGPEPSSLATAALPELAASAIRHYRVALGTFEPLGRKVVLALEHQPSRSTAAGSRTGPRTRLAVVDRVRGECTSMLGDDLGEPGCVAAGAGCVLVGLPGRVMVLPGGDPGTEVRLPGVAAARALAVDSAGIDPTGVAAAAFGDGTVATWALGATSVSPRPAHDGAVLALTWAPGGRALATAGADGMVRCWTTGGKPSAETDLGDAVTAVAWLADGRLVAKVGSSAGRIVVLAAP</sequence>
<feature type="repeat" description="WD" evidence="1">
    <location>
        <begin position="232"/>
        <end position="263"/>
    </location>
</feature>
<protein>
    <submittedName>
        <fullName evidence="2">Uncharacterized protein</fullName>
    </submittedName>
</protein>
<dbReference type="AlphaFoldDB" id="A0A6J4HQB5"/>
<dbReference type="Pfam" id="PF00400">
    <property type="entry name" value="WD40"/>
    <property type="match status" value="1"/>
</dbReference>
<dbReference type="SUPFAM" id="SSF63829">
    <property type="entry name" value="Calcium-dependent phosphotriesterase"/>
    <property type="match status" value="1"/>
</dbReference>
<evidence type="ECO:0000256" key="1">
    <source>
        <dbReference type="PROSITE-ProRule" id="PRU00221"/>
    </source>
</evidence>
<proteinExistence type="predicted"/>
<accession>A0A6J4HQB5</accession>
<dbReference type="PROSITE" id="PS50082">
    <property type="entry name" value="WD_REPEATS_2"/>
    <property type="match status" value="1"/>
</dbReference>
<dbReference type="PROSITE" id="PS50294">
    <property type="entry name" value="WD_REPEATS_REGION"/>
    <property type="match status" value="1"/>
</dbReference>
<dbReference type="EMBL" id="CADCTF010000059">
    <property type="protein sequence ID" value="CAA9230539.1"/>
    <property type="molecule type" value="Genomic_DNA"/>
</dbReference>